<organism evidence="2 3">
    <name type="scientific">Favolaschia claudopus</name>
    <dbReference type="NCBI Taxonomy" id="2862362"/>
    <lineage>
        <taxon>Eukaryota</taxon>
        <taxon>Fungi</taxon>
        <taxon>Dikarya</taxon>
        <taxon>Basidiomycota</taxon>
        <taxon>Agaricomycotina</taxon>
        <taxon>Agaricomycetes</taxon>
        <taxon>Agaricomycetidae</taxon>
        <taxon>Agaricales</taxon>
        <taxon>Marasmiineae</taxon>
        <taxon>Mycenaceae</taxon>
        <taxon>Favolaschia</taxon>
    </lineage>
</organism>
<feature type="region of interest" description="Disordered" evidence="1">
    <location>
        <begin position="219"/>
        <end position="251"/>
    </location>
</feature>
<name>A0AAW0AWU2_9AGAR</name>
<sequence>MSIHTATTQGKWDEAIAHAGGELELHACMPSTDRSLVLSPRPTTTSADGDQSYSRNPAEGGGSLQAAPAAPPPPSTAVPPSYPPAHDASDSYSSSSYSKVPWRRARRLRGAEGEEEGEGKGNPDAAVKEALGRGESMAPVRRDYAFKRLPKVLLVSLSTLRLHVPADFSPPPPPSLAPAPPPPTLSYRVSFSSSTYTPRATMLALSTHNLRRSHLLKTASGAAGQARQQKEAKAKEKKKMDGWMGDSAHDSSARESSTFCSSALGGDYDGTGAEGGIAYICVGVWVGWGRGSRASERMVQCRRKEGTPTTERVYTGRAHVPVCGAELHPLIDQCYSSSTAPASPPSSRDSRLPSSSKDEDKAGIQRYHCDPRARACADFGDDIDA</sequence>
<accession>A0AAW0AWU2</accession>
<evidence type="ECO:0000313" key="2">
    <source>
        <dbReference type="EMBL" id="KAK7018148.1"/>
    </source>
</evidence>
<evidence type="ECO:0000256" key="1">
    <source>
        <dbReference type="SAM" id="MobiDB-lite"/>
    </source>
</evidence>
<evidence type="ECO:0000313" key="3">
    <source>
        <dbReference type="Proteomes" id="UP001362999"/>
    </source>
</evidence>
<feature type="compositionally biased region" description="Polar residues" evidence="1">
    <location>
        <begin position="41"/>
        <end position="55"/>
    </location>
</feature>
<comment type="caution">
    <text evidence="2">The sequence shown here is derived from an EMBL/GenBank/DDBJ whole genome shotgun (WGS) entry which is preliminary data.</text>
</comment>
<reference evidence="2 3" key="1">
    <citation type="journal article" date="2024" name="J Genomics">
        <title>Draft genome sequencing and assembly of Favolaschia claudopus CIRM-BRFM 2984 isolated from oak limbs.</title>
        <authorList>
            <person name="Navarro D."/>
            <person name="Drula E."/>
            <person name="Chaduli D."/>
            <person name="Cazenave R."/>
            <person name="Ahrendt S."/>
            <person name="Wang J."/>
            <person name="Lipzen A."/>
            <person name="Daum C."/>
            <person name="Barry K."/>
            <person name="Grigoriev I.V."/>
            <person name="Favel A."/>
            <person name="Rosso M.N."/>
            <person name="Martin F."/>
        </authorList>
    </citation>
    <scope>NUCLEOTIDE SEQUENCE [LARGE SCALE GENOMIC DNA]</scope>
    <source>
        <strain evidence="2 3">CIRM-BRFM 2984</strain>
    </source>
</reference>
<dbReference type="Proteomes" id="UP001362999">
    <property type="component" value="Unassembled WGS sequence"/>
</dbReference>
<feature type="compositionally biased region" description="Pro residues" evidence="1">
    <location>
        <begin position="69"/>
        <end position="83"/>
    </location>
</feature>
<keyword evidence="3" id="KW-1185">Reference proteome</keyword>
<dbReference type="AlphaFoldDB" id="A0AAW0AWU2"/>
<feature type="compositionally biased region" description="Low complexity" evidence="1">
    <location>
        <begin position="336"/>
        <end position="347"/>
    </location>
</feature>
<feature type="compositionally biased region" description="Basic and acidic residues" evidence="1">
    <location>
        <begin position="228"/>
        <end position="251"/>
    </location>
</feature>
<proteinExistence type="predicted"/>
<feature type="compositionally biased region" description="Basic and acidic residues" evidence="1">
    <location>
        <begin position="348"/>
        <end position="366"/>
    </location>
</feature>
<gene>
    <name evidence="2" type="ORF">R3P38DRAFT_2784005</name>
</gene>
<feature type="region of interest" description="Disordered" evidence="1">
    <location>
        <begin position="34"/>
        <end position="99"/>
    </location>
</feature>
<feature type="region of interest" description="Disordered" evidence="1">
    <location>
        <begin position="335"/>
        <end position="366"/>
    </location>
</feature>
<protein>
    <submittedName>
        <fullName evidence="2">Uncharacterized protein</fullName>
    </submittedName>
</protein>
<dbReference type="EMBL" id="JAWWNJ010000046">
    <property type="protein sequence ID" value="KAK7018148.1"/>
    <property type="molecule type" value="Genomic_DNA"/>
</dbReference>